<sequence>MASTWAYPCSMHWERNSAVPAGYPLFSYINKVGTSKHMTKSKFLKTVTAIWNSVKISNVLGHSSQIGGAVELLLAGVPPHVIAAIGGWESLAFLVYWRQIEDILVLQMSNAYQKDWDHI</sequence>
<keyword evidence="3" id="KW-1185">Reference proteome</keyword>
<evidence type="ECO:0000313" key="2">
    <source>
        <dbReference type="EMBL" id="KAJ3992842.1"/>
    </source>
</evidence>
<comment type="caution">
    <text evidence="2">The sequence shown here is derived from an EMBL/GenBank/DDBJ whole genome shotgun (WGS) entry which is preliminary data.</text>
</comment>
<dbReference type="EMBL" id="MU790818">
    <property type="protein sequence ID" value="KAJ3992842.1"/>
    <property type="molecule type" value="Genomic_DNA"/>
</dbReference>
<dbReference type="InterPro" id="IPR011010">
    <property type="entry name" value="DNA_brk_join_enz"/>
</dbReference>
<accession>A0ABQ8Q2L8</accession>
<name>A0ABQ8Q2L8_9AGAR</name>
<protein>
    <submittedName>
        <fullName evidence="2">Uncharacterized protein</fullName>
    </submittedName>
</protein>
<evidence type="ECO:0000313" key="3">
    <source>
        <dbReference type="Proteomes" id="UP001163828"/>
    </source>
</evidence>
<evidence type="ECO:0000256" key="1">
    <source>
        <dbReference type="ARBA" id="ARBA00023172"/>
    </source>
</evidence>
<dbReference type="Gene3D" id="1.10.443.10">
    <property type="entry name" value="Intergrase catalytic core"/>
    <property type="match status" value="1"/>
</dbReference>
<gene>
    <name evidence="2" type="ORF">F5050DRAFT_1811089</name>
</gene>
<keyword evidence="1" id="KW-0233">DNA recombination</keyword>
<dbReference type="SUPFAM" id="SSF56349">
    <property type="entry name" value="DNA breaking-rejoining enzymes"/>
    <property type="match status" value="1"/>
</dbReference>
<proteinExistence type="predicted"/>
<reference evidence="2" key="1">
    <citation type="submission" date="2022-08" db="EMBL/GenBank/DDBJ databases">
        <authorList>
            <consortium name="DOE Joint Genome Institute"/>
            <person name="Min B."/>
            <person name="Riley R."/>
            <person name="Sierra-Patev S."/>
            <person name="Naranjo-Ortiz M."/>
            <person name="Looney B."/>
            <person name="Konkel Z."/>
            <person name="Slot J.C."/>
            <person name="Sakamoto Y."/>
            <person name="Steenwyk J.L."/>
            <person name="Rokas A."/>
            <person name="Carro J."/>
            <person name="Camarero S."/>
            <person name="Ferreira P."/>
            <person name="Molpeceres G."/>
            <person name="Ruiz-Duenas F.J."/>
            <person name="Serrano A."/>
            <person name="Henrissat B."/>
            <person name="Drula E."/>
            <person name="Hughes K.W."/>
            <person name="Mata J.L."/>
            <person name="Ishikawa N.K."/>
            <person name="Vargas-Isla R."/>
            <person name="Ushijima S."/>
            <person name="Smith C.A."/>
            <person name="Ahrendt S."/>
            <person name="Andreopoulos W."/>
            <person name="He G."/>
            <person name="Labutti K."/>
            <person name="Lipzen A."/>
            <person name="Ng V."/>
            <person name="Sandor L."/>
            <person name="Barry K."/>
            <person name="Martinez A.T."/>
            <person name="Xiao Y."/>
            <person name="Gibbons J.G."/>
            <person name="Terashima K."/>
            <person name="Hibbett D.S."/>
            <person name="Grigoriev I.V."/>
        </authorList>
    </citation>
    <scope>NUCLEOTIDE SEQUENCE</scope>
    <source>
        <strain evidence="2">TFB10827</strain>
    </source>
</reference>
<dbReference type="InterPro" id="IPR013762">
    <property type="entry name" value="Integrase-like_cat_sf"/>
</dbReference>
<dbReference type="Proteomes" id="UP001163828">
    <property type="component" value="Unassembled WGS sequence"/>
</dbReference>
<organism evidence="2 3">
    <name type="scientific">Lentinula boryana</name>
    <dbReference type="NCBI Taxonomy" id="40481"/>
    <lineage>
        <taxon>Eukaryota</taxon>
        <taxon>Fungi</taxon>
        <taxon>Dikarya</taxon>
        <taxon>Basidiomycota</taxon>
        <taxon>Agaricomycotina</taxon>
        <taxon>Agaricomycetes</taxon>
        <taxon>Agaricomycetidae</taxon>
        <taxon>Agaricales</taxon>
        <taxon>Marasmiineae</taxon>
        <taxon>Omphalotaceae</taxon>
        <taxon>Lentinula</taxon>
    </lineage>
</organism>